<dbReference type="GeneID" id="87951936"/>
<dbReference type="InterPro" id="IPR003165">
    <property type="entry name" value="Piwi"/>
</dbReference>
<name>A0AAX4J556_9PEZI</name>
<dbReference type="Proteomes" id="UP001322277">
    <property type="component" value="Chromosome 11"/>
</dbReference>
<dbReference type="AlphaFoldDB" id="A0AAX4J556"/>
<dbReference type="KEGG" id="cdet:87951936"/>
<organism evidence="2 3">
    <name type="scientific">Colletotrichum destructivum</name>
    <dbReference type="NCBI Taxonomy" id="34406"/>
    <lineage>
        <taxon>Eukaryota</taxon>
        <taxon>Fungi</taxon>
        <taxon>Dikarya</taxon>
        <taxon>Ascomycota</taxon>
        <taxon>Pezizomycotina</taxon>
        <taxon>Sordariomycetes</taxon>
        <taxon>Hypocreomycetidae</taxon>
        <taxon>Glomerellales</taxon>
        <taxon>Glomerellaceae</taxon>
        <taxon>Colletotrichum</taxon>
        <taxon>Colletotrichum destructivum species complex</taxon>
    </lineage>
</organism>
<dbReference type="InterPro" id="IPR012337">
    <property type="entry name" value="RNaseH-like_sf"/>
</dbReference>
<dbReference type="GO" id="GO:0003676">
    <property type="term" value="F:nucleic acid binding"/>
    <property type="evidence" value="ECO:0007669"/>
    <property type="project" value="InterPro"/>
</dbReference>
<gene>
    <name evidence="2" type="ORF">CDEST_15436</name>
</gene>
<evidence type="ECO:0000313" key="2">
    <source>
        <dbReference type="EMBL" id="WQF90422.1"/>
    </source>
</evidence>
<dbReference type="Gene3D" id="3.30.420.10">
    <property type="entry name" value="Ribonuclease H-like superfamily/Ribonuclease H"/>
    <property type="match status" value="1"/>
</dbReference>
<reference evidence="3" key="1">
    <citation type="journal article" date="2023" name="bioRxiv">
        <title>Complete genome of the Medicago anthracnose fungus, Colletotrichum destructivum, reveals a mini-chromosome-like region within a core chromosome.</title>
        <authorList>
            <person name="Lapalu N."/>
            <person name="Simon A."/>
            <person name="Lu A."/>
            <person name="Plaumann P.-L."/>
            <person name="Amselem J."/>
            <person name="Pigne S."/>
            <person name="Auger A."/>
            <person name="Koch C."/>
            <person name="Dallery J.-F."/>
            <person name="O'Connell R.J."/>
        </authorList>
    </citation>
    <scope>NUCLEOTIDE SEQUENCE [LARGE SCALE GENOMIC DNA]</scope>
    <source>
        <strain evidence="3">CBS 520.97</strain>
    </source>
</reference>
<dbReference type="SUPFAM" id="SSF53098">
    <property type="entry name" value="Ribonuclease H-like"/>
    <property type="match status" value="1"/>
</dbReference>
<dbReference type="InterPro" id="IPR036397">
    <property type="entry name" value="RNaseH_sf"/>
</dbReference>
<dbReference type="Pfam" id="PF02171">
    <property type="entry name" value="Piwi"/>
    <property type="match status" value="1"/>
</dbReference>
<dbReference type="RefSeq" id="XP_062787643.1">
    <property type="nucleotide sequence ID" value="XM_062931592.1"/>
</dbReference>
<accession>A0AAX4J556</accession>
<protein>
    <submittedName>
        <fullName evidence="2">Piwi domain, ribonuclease H-like superfamily</fullName>
    </submittedName>
</protein>
<sequence>MNLKLGGNDQLIDSSQLGLVSEDKTMVVGINVTHTSSDSSRRAPSVAGMVVSVDRWLGQ</sequence>
<proteinExistence type="predicted"/>
<evidence type="ECO:0000259" key="1">
    <source>
        <dbReference type="Pfam" id="PF02171"/>
    </source>
</evidence>
<keyword evidence="3" id="KW-1185">Reference proteome</keyword>
<dbReference type="EMBL" id="CP137315">
    <property type="protein sequence ID" value="WQF90422.1"/>
    <property type="molecule type" value="Genomic_DNA"/>
</dbReference>
<feature type="domain" description="Piwi" evidence="1">
    <location>
        <begin position="1"/>
        <end position="54"/>
    </location>
</feature>
<evidence type="ECO:0000313" key="3">
    <source>
        <dbReference type="Proteomes" id="UP001322277"/>
    </source>
</evidence>